<evidence type="ECO:0000313" key="2">
    <source>
        <dbReference type="Proteomes" id="UP001179361"/>
    </source>
</evidence>
<gene>
    <name evidence="1" type="ORF">LQ564_10420</name>
</gene>
<accession>A0ABS8Q6Y9</accession>
<organism evidence="1 2">
    <name type="scientific">Massilia phyllostachyos</name>
    <dbReference type="NCBI Taxonomy" id="2898585"/>
    <lineage>
        <taxon>Bacteria</taxon>
        <taxon>Pseudomonadati</taxon>
        <taxon>Pseudomonadota</taxon>
        <taxon>Betaproteobacteria</taxon>
        <taxon>Burkholderiales</taxon>
        <taxon>Oxalobacteraceae</taxon>
        <taxon>Telluria group</taxon>
        <taxon>Massilia</taxon>
    </lineage>
</organism>
<dbReference type="RefSeq" id="WP_231058024.1">
    <property type="nucleotide sequence ID" value="NZ_JAJNOC010000002.1"/>
</dbReference>
<evidence type="ECO:0000313" key="1">
    <source>
        <dbReference type="EMBL" id="MCD2516721.1"/>
    </source>
</evidence>
<name>A0ABS8Q6Y9_9BURK</name>
<sequence length="161" mass="18512">MMKPVEGIGRMSLLNSFTGLLLFGCDAETVVGTNAGPQDYLRYRAAYRQCAAYSHMHGMLSKPERFVELAGDALVVARICSVMRRLDFIHDDWYRVRHSEEICAWTWLPFWGAIYTLLLSPLDDARQTIADFKSTPNLPLRKEQMETLERYEVASRSFLAR</sequence>
<protein>
    <submittedName>
        <fullName evidence="1">Uncharacterized protein</fullName>
    </submittedName>
</protein>
<dbReference type="PROSITE" id="PS51257">
    <property type="entry name" value="PROKAR_LIPOPROTEIN"/>
    <property type="match status" value="1"/>
</dbReference>
<comment type="caution">
    <text evidence="1">The sequence shown here is derived from an EMBL/GenBank/DDBJ whole genome shotgun (WGS) entry which is preliminary data.</text>
</comment>
<dbReference type="Proteomes" id="UP001179361">
    <property type="component" value="Unassembled WGS sequence"/>
</dbReference>
<proteinExistence type="predicted"/>
<dbReference type="EMBL" id="JAJNOC010000002">
    <property type="protein sequence ID" value="MCD2516721.1"/>
    <property type="molecule type" value="Genomic_DNA"/>
</dbReference>
<reference evidence="1" key="1">
    <citation type="submission" date="2021-11" db="EMBL/GenBank/DDBJ databases">
        <title>The complete genome of Massilia sp sp. G4R7.</title>
        <authorList>
            <person name="Liu L."/>
            <person name="Yue J."/>
            <person name="Yuan J."/>
            <person name="Yang F."/>
            <person name="Li L."/>
        </authorList>
    </citation>
    <scope>NUCLEOTIDE SEQUENCE</scope>
    <source>
        <strain evidence="1">G4R7</strain>
    </source>
</reference>
<keyword evidence="2" id="KW-1185">Reference proteome</keyword>